<keyword evidence="3 6" id="KW-0812">Transmembrane</keyword>
<feature type="transmembrane region" description="Helical" evidence="6">
    <location>
        <begin position="289"/>
        <end position="306"/>
    </location>
</feature>
<sequence>MGWPCWEPGGWPDESGPEVAVSVLDRYLIKEVGASVLGALAVVVLALLGGALYEVLAPLLARGADPWVVSQYLAFRVPEALVRGAPLAFLFALLLVLSRMGEESELKAMLAGGVSKLRVLFPLLLLGTLLFVICLAAADSLVPRSLQQGQNVLRQAVLQKPRALLQPGTRLVDAYGRIVYVGEVSDAGIGQVRVITAEEILVAEQGRFEQGTLVLSQGMRVTYGGARPRTVARFERATVPLVELSLEPPGGLFSLTVAELRQRIAQYRAQGLPYHAELTALHRKWAEPAAVYSFAIFAVGLAFFLLGGSRSLGMLGVVVLTFIYYATWSVGRIMGEQGVLHPILAAWGPNLLYALAGLALLRLGKR</sequence>
<feature type="transmembrane region" description="Helical" evidence="6">
    <location>
        <begin position="80"/>
        <end position="98"/>
    </location>
</feature>
<dbReference type="KEGG" id="mre:K649_10805"/>
<dbReference type="GO" id="GO:0015920">
    <property type="term" value="P:lipopolysaccharide transport"/>
    <property type="evidence" value="ECO:0007669"/>
    <property type="project" value="TreeGrafter"/>
</dbReference>
<dbReference type="PANTHER" id="PTHR33529:SF6">
    <property type="entry name" value="YJGP_YJGQ FAMILY PERMEASE"/>
    <property type="match status" value="1"/>
</dbReference>
<dbReference type="AlphaFoldDB" id="M9XG10"/>
<comment type="subcellular location">
    <subcellularLocation>
        <location evidence="1">Cell membrane</location>
        <topology evidence="1">Multi-pass membrane protein</topology>
    </subcellularLocation>
</comment>
<dbReference type="PANTHER" id="PTHR33529">
    <property type="entry name" value="SLR0882 PROTEIN-RELATED"/>
    <property type="match status" value="1"/>
</dbReference>
<feature type="transmembrane region" description="Helical" evidence="6">
    <location>
        <begin position="36"/>
        <end position="60"/>
    </location>
</feature>
<keyword evidence="4 6" id="KW-1133">Transmembrane helix</keyword>
<dbReference type="PATRIC" id="fig|504728.9.peg.2227"/>
<evidence type="ECO:0000256" key="5">
    <source>
        <dbReference type="ARBA" id="ARBA00023136"/>
    </source>
</evidence>
<evidence type="ECO:0000256" key="2">
    <source>
        <dbReference type="ARBA" id="ARBA00022475"/>
    </source>
</evidence>
<name>M9XG10_MEIRD</name>
<accession>M9XG10</accession>
<dbReference type="InterPro" id="IPR005495">
    <property type="entry name" value="LptG/LptF_permease"/>
</dbReference>
<feature type="transmembrane region" description="Helical" evidence="6">
    <location>
        <begin position="343"/>
        <end position="361"/>
    </location>
</feature>
<evidence type="ECO:0000256" key="3">
    <source>
        <dbReference type="ARBA" id="ARBA00022692"/>
    </source>
</evidence>
<dbReference type="STRING" id="504728.K649_10805"/>
<dbReference type="Pfam" id="PF03739">
    <property type="entry name" value="LptF_LptG"/>
    <property type="match status" value="1"/>
</dbReference>
<proteinExistence type="predicted"/>
<evidence type="ECO:0000256" key="4">
    <source>
        <dbReference type="ARBA" id="ARBA00022989"/>
    </source>
</evidence>
<feature type="transmembrane region" description="Helical" evidence="6">
    <location>
        <begin position="313"/>
        <end position="331"/>
    </location>
</feature>
<protein>
    <submittedName>
        <fullName evidence="7">YjgP/YjgQ family permease</fullName>
    </submittedName>
</protein>
<evidence type="ECO:0000256" key="1">
    <source>
        <dbReference type="ARBA" id="ARBA00004651"/>
    </source>
</evidence>
<dbReference type="GO" id="GO:0043190">
    <property type="term" value="C:ATP-binding cassette (ABC) transporter complex"/>
    <property type="evidence" value="ECO:0007669"/>
    <property type="project" value="TreeGrafter"/>
</dbReference>
<dbReference type="EMBL" id="CP005385">
    <property type="protein sequence ID" value="AGK05453.1"/>
    <property type="molecule type" value="Genomic_DNA"/>
</dbReference>
<evidence type="ECO:0000313" key="8">
    <source>
        <dbReference type="Proteomes" id="UP000013026"/>
    </source>
</evidence>
<reference evidence="7 8" key="1">
    <citation type="submission" date="2013-04" db="EMBL/GenBank/DDBJ databases">
        <authorList>
            <person name="Chin J."/>
            <person name="Alexander D.H."/>
            <person name="Marks P."/>
            <person name="Korlach J."/>
            <person name="Clum A."/>
            <person name="Copeland A."/>
        </authorList>
    </citation>
    <scope>NUCLEOTIDE SEQUENCE [LARGE SCALE GENOMIC DNA]</scope>
    <source>
        <strain evidence="8">ATCC 35948 / DSM 1279 / VKM B-1258 / 21</strain>
    </source>
</reference>
<dbReference type="eggNOG" id="COG0795">
    <property type="taxonomic scope" value="Bacteria"/>
</dbReference>
<evidence type="ECO:0000256" key="6">
    <source>
        <dbReference type="SAM" id="Phobius"/>
    </source>
</evidence>
<keyword evidence="2" id="KW-1003">Cell membrane</keyword>
<dbReference type="Proteomes" id="UP000013026">
    <property type="component" value="Chromosome"/>
</dbReference>
<feature type="transmembrane region" description="Helical" evidence="6">
    <location>
        <begin position="119"/>
        <end position="138"/>
    </location>
</feature>
<keyword evidence="5 6" id="KW-0472">Membrane</keyword>
<gene>
    <name evidence="7" type="ORF">K649_10805</name>
</gene>
<evidence type="ECO:0000313" key="7">
    <source>
        <dbReference type="EMBL" id="AGK05453.1"/>
    </source>
</evidence>
<organism evidence="7 8">
    <name type="scientific">Meiothermus ruber (strain ATCC 35948 / DSM 1279 / VKM B-1258 / 21)</name>
    <name type="common">Thermus ruber</name>
    <dbReference type="NCBI Taxonomy" id="504728"/>
    <lineage>
        <taxon>Bacteria</taxon>
        <taxon>Thermotogati</taxon>
        <taxon>Deinococcota</taxon>
        <taxon>Deinococci</taxon>
        <taxon>Thermales</taxon>
        <taxon>Thermaceae</taxon>
        <taxon>Meiothermus</taxon>
    </lineage>
</organism>